<dbReference type="WBParaSite" id="scaffold47386_cov305.g24680">
    <property type="protein sequence ID" value="scaffold47386_cov305.g24680"/>
    <property type="gene ID" value="scaffold47386_cov305.g24680"/>
</dbReference>
<accession>A0A915MTE6</accession>
<keyword evidence="1" id="KW-1185">Reference proteome</keyword>
<evidence type="ECO:0000313" key="2">
    <source>
        <dbReference type="WBParaSite" id="scaffold47386_cov305.g24680"/>
    </source>
</evidence>
<dbReference type="GO" id="GO:0006814">
    <property type="term" value="P:sodium ion transport"/>
    <property type="evidence" value="ECO:0007669"/>
    <property type="project" value="InterPro"/>
</dbReference>
<dbReference type="Gene3D" id="1.20.5.170">
    <property type="match status" value="1"/>
</dbReference>
<evidence type="ECO:0000313" key="1">
    <source>
        <dbReference type="Proteomes" id="UP000887561"/>
    </source>
</evidence>
<dbReference type="GO" id="GO:0006813">
    <property type="term" value="P:potassium ion transport"/>
    <property type="evidence" value="ECO:0007669"/>
    <property type="project" value="InterPro"/>
</dbReference>
<proteinExistence type="predicted"/>
<dbReference type="InterPro" id="IPR000402">
    <property type="entry name" value="Na/K_ATPase_sub_beta"/>
</dbReference>
<dbReference type="AlphaFoldDB" id="A0A915MTE6"/>
<dbReference type="Proteomes" id="UP000887561">
    <property type="component" value="Unplaced"/>
</dbReference>
<protein>
    <submittedName>
        <fullName evidence="2">Uncharacterized protein</fullName>
    </submittedName>
</protein>
<reference evidence="2" key="1">
    <citation type="submission" date="2022-11" db="UniProtKB">
        <authorList>
            <consortium name="WormBaseParasite"/>
        </authorList>
    </citation>
    <scope>IDENTIFICATION</scope>
</reference>
<dbReference type="Pfam" id="PF00287">
    <property type="entry name" value="Na_K-ATPase"/>
    <property type="match status" value="1"/>
</dbReference>
<organism evidence="1 2">
    <name type="scientific">Meloidogyne javanica</name>
    <name type="common">Root-knot nematode worm</name>
    <dbReference type="NCBI Taxonomy" id="6303"/>
    <lineage>
        <taxon>Eukaryota</taxon>
        <taxon>Metazoa</taxon>
        <taxon>Ecdysozoa</taxon>
        <taxon>Nematoda</taxon>
        <taxon>Chromadorea</taxon>
        <taxon>Rhabditida</taxon>
        <taxon>Tylenchina</taxon>
        <taxon>Tylenchomorpha</taxon>
        <taxon>Tylenchoidea</taxon>
        <taxon>Meloidogynidae</taxon>
        <taxon>Meloidogyninae</taxon>
        <taxon>Meloidogyne</taxon>
        <taxon>Meloidogyne incognita group</taxon>
    </lineage>
</organism>
<sequence length="38" mass="4251">LMANGRTKPSAKTSLSTFIYNRREGTFLGRTGKSWGIF</sequence>
<dbReference type="GO" id="GO:0005890">
    <property type="term" value="C:sodium:potassium-exchanging ATPase complex"/>
    <property type="evidence" value="ECO:0007669"/>
    <property type="project" value="InterPro"/>
</dbReference>
<name>A0A915MTE6_MELJA</name>